<name>A0AAD4N903_9BILA</name>
<feature type="region of interest" description="Disordered" evidence="4">
    <location>
        <begin position="387"/>
        <end position="409"/>
    </location>
</feature>
<feature type="coiled-coil region" evidence="3">
    <location>
        <begin position="206"/>
        <end position="278"/>
    </location>
</feature>
<dbReference type="CDD" id="cd02859">
    <property type="entry name" value="E_set_AMPKbeta_like_N"/>
    <property type="match status" value="1"/>
</dbReference>
<keyword evidence="6" id="KW-0418">Kinase</keyword>
<feature type="domain" description="AMP-activated protein kinase glycogen-binding" evidence="5">
    <location>
        <begin position="734"/>
        <end position="808"/>
    </location>
</feature>
<gene>
    <name evidence="6" type="ORF">DdX_03565</name>
</gene>
<sequence>MDIFRVLNSFSAWISNYVIQLSRYLFLGQNKPGILTYKSLKNNQNIEHSTNIESETKVESEGRSRNFTNIEEMKKVRFSSGDNSDNEGGNDEFSAFDSVSGATTTHLEPKSEPINEGNVDSDNADGQESNDEEIDQTTNSLNRLESQLRKKNEHIRRLTDKVNRLEEESAQLQRSGIRINGTNGHTDDSSHHFDGFLNGEQANATIEQLKMENQFQQTTIDELRKGLSKALEAAHRTSDDSGNDDNIQKTISNYENEITKLQQKLANANEEKEYYKSHHNNNASNVYQTTMNGGFSDRDDFGKELMQANKRKYQLESKVRQLDLELRDAQNSVQHLDRNLKSTEKYLWLEKERSAILEQERNGLNGELEWLRKENERIKEQLDLALNVGSGAEDTPESPQKSGGEAGKSEHFFDELERVKKEYDVKISDILQLKNQLEWKLGEVSKNWNDAKWRVGELESSIAHKDYELEQSSNRIKQLESVLATPVTNMSEELNHLREEVRKLADQKSTVDWKLGEVTQWWNDAKWRIGELEGELSHKNYQLDEAHRRISELQNQGHGEISDDFRRELEGLRHDKGHLEWRVSELDKAWNDAKWRVGELESEIRHKNDHIRHLESDSNSGNLQRMLNELKDQKSTIEWRLGEITQYWNDAKWRVGELQEHLNQKEHQLKDAYDQLETNRNNAQISERALTQLSGSFVIRKQPHGDRHRWNLVTWENINQRNGDLRRVWFDVNTGGANEVFLMGSFLNWECALVCERLPDDPNRRGIWVELPVGRHQFRFLRDGQWHTASNYPQEYNEFGGSNNWIDV</sequence>
<dbReference type="GO" id="GO:0016301">
    <property type="term" value="F:kinase activity"/>
    <property type="evidence" value="ECO:0007669"/>
    <property type="project" value="UniProtKB-KW"/>
</dbReference>
<proteinExistence type="predicted"/>
<evidence type="ECO:0000259" key="5">
    <source>
        <dbReference type="Pfam" id="PF16561"/>
    </source>
</evidence>
<comment type="function">
    <text evidence="2">Non-catalytic subunit of AMP-activated protein kinase (AMPK), an energy sensor protein kinase that plays a key role in regulating cellular energy metabolism. In response to reduction of intracellular ATP levels, AMPK activates energy-producing pathways and inhibits energy-consuming processes: inhibits protein, carbohydrate and lipid biosynthesis, as well as cell growth and proliferation. AMPK acts via direct phosphorylation of metabolic enzymes, and by longer-term effects via phosphorylation of transcription regulators. Also acts as a regulator of cellular polarity by remodeling the actin cytoskeleton; probably by indirectly activating myosin. Beta non-catalytic subunit acts as a scaffold on which the AMPK complex assembles, via its C-terminus that bridges alpha (PRKAA1 or PRKAA2) and gamma subunits (PRKAG1, PRKAG2 or PRKAG3).</text>
</comment>
<keyword evidence="1 3" id="KW-0175">Coiled coil</keyword>
<dbReference type="EMBL" id="JAKKPZ010000003">
    <property type="protein sequence ID" value="KAI1723406.1"/>
    <property type="molecule type" value="Genomic_DNA"/>
</dbReference>
<feature type="compositionally biased region" description="Polar residues" evidence="4">
    <location>
        <begin position="170"/>
        <end position="184"/>
    </location>
</feature>
<dbReference type="AlphaFoldDB" id="A0AAD4N903"/>
<accession>A0AAD4N903</accession>
<keyword evidence="7" id="KW-1185">Reference proteome</keyword>
<feature type="compositionally biased region" description="Acidic residues" evidence="4">
    <location>
        <begin position="122"/>
        <end position="135"/>
    </location>
</feature>
<organism evidence="6 7">
    <name type="scientific">Ditylenchus destructor</name>
    <dbReference type="NCBI Taxonomy" id="166010"/>
    <lineage>
        <taxon>Eukaryota</taxon>
        <taxon>Metazoa</taxon>
        <taxon>Ecdysozoa</taxon>
        <taxon>Nematoda</taxon>
        <taxon>Chromadorea</taxon>
        <taxon>Rhabditida</taxon>
        <taxon>Tylenchina</taxon>
        <taxon>Tylenchomorpha</taxon>
        <taxon>Sphaerularioidea</taxon>
        <taxon>Anguinidae</taxon>
        <taxon>Anguininae</taxon>
        <taxon>Ditylenchus</taxon>
    </lineage>
</organism>
<dbReference type="SUPFAM" id="SSF57997">
    <property type="entry name" value="Tropomyosin"/>
    <property type="match status" value="2"/>
</dbReference>
<reference evidence="6" key="1">
    <citation type="submission" date="2022-01" db="EMBL/GenBank/DDBJ databases">
        <title>Genome Sequence Resource for Two Populations of Ditylenchus destructor, the Migratory Endoparasitic Phytonematode.</title>
        <authorList>
            <person name="Zhang H."/>
            <person name="Lin R."/>
            <person name="Xie B."/>
        </authorList>
    </citation>
    <scope>NUCLEOTIDE SEQUENCE</scope>
    <source>
        <strain evidence="6">BazhouSP</strain>
    </source>
</reference>
<dbReference type="Gene3D" id="1.10.287.1490">
    <property type="match status" value="1"/>
</dbReference>
<dbReference type="Proteomes" id="UP001201812">
    <property type="component" value="Unassembled WGS sequence"/>
</dbReference>
<comment type="caution">
    <text evidence="6">The sequence shown here is derived from an EMBL/GenBank/DDBJ whole genome shotgun (WGS) entry which is preliminary data.</text>
</comment>
<feature type="region of interest" description="Disordered" evidence="4">
    <location>
        <begin position="169"/>
        <end position="190"/>
    </location>
</feature>
<dbReference type="SUPFAM" id="SSF81296">
    <property type="entry name" value="E set domains"/>
    <property type="match status" value="1"/>
</dbReference>
<dbReference type="Gene3D" id="2.60.40.10">
    <property type="entry name" value="Immunoglobulins"/>
    <property type="match status" value="1"/>
</dbReference>
<dbReference type="InterPro" id="IPR014756">
    <property type="entry name" value="Ig_E-set"/>
</dbReference>
<feature type="compositionally biased region" description="Polar residues" evidence="4">
    <location>
        <begin position="136"/>
        <end position="145"/>
    </location>
</feature>
<dbReference type="PANTHER" id="PTHR32083">
    <property type="entry name" value="CILIA AND FLAGELLA-ASSOCIATED PROTEIN 58-RELATED"/>
    <property type="match status" value="1"/>
</dbReference>
<evidence type="ECO:0000313" key="6">
    <source>
        <dbReference type="EMBL" id="KAI1723406.1"/>
    </source>
</evidence>
<feature type="region of interest" description="Disordered" evidence="4">
    <location>
        <begin position="76"/>
        <end position="148"/>
    </location>
</feature>
<evidence type="ECO:0000256" key="3">
    <source>
        <dbReference type="SAM" id="Coils"/>
    </source>
</evidence>
<evidence type="ECO:0000256" key="2">
    <source>
        <dbReference type="ARBA" id="ARBA00025180"/>
    </source>
</evidence>
<dbReference type="Pfam" id="PF16561">
    <property type="entry name" value="AMPK1_CBM"/>
    <property type="match status" value="1"/>
</dbReference>
<keyword evidence="6" id="KW-0808">Transferase</keyword>
<evidence type="ECO:0000313" key="7">
    <source>
        <dbReference type="Proteomes" id="UP001201812"/>
    </source>
</evidence>
<dbReference type="InterPro" id="IPR032640">
    <property type="entry name" value="AMPK1_CBM"/>
</dbReference>
<protein>
    <submittedName>
        <fullName evidence="6">Glycogen recognition site of AMP-activated protein kinase domain-containing protein</fullName>
    </submittedName>
</protein>
<evidence type="ECO:0000256" key="1">
    <source>
        <dbReference type="ARBA" id="ARBA00023054"/>
    </source>
</evidence>
<evidence type="ECO:0000256" key="4">
    <source>
        <dbReference type="SAM" id="MobiDB-lite"/>
    </source>
</evidence>
<dbReference type="InterPro" id="IPR013783">
    <property type="entry name" value="Ig-like_fold"/>
</dbReference>
<feature type="coiled-coil region" evidence="3">
    <location>
        <begin position="655"/>
        <end position="686"/>
    </location>
</feature>